<protein>
    <submittedName>
        <fullName evidence="4">AMP-binding protein</fullName>
    </submittedName>
</protein>
<dbReference type="Pfam" id="PF00501">
    <property type="entry name" value="AMP-binding"/>
    <property type="match status" value="1"/>
</dbReference>
<keyword evidence="2" id="KW-0067">ATP-binding</keyword>
<dbReference type="Proteomes" id="UP001268651">
    <property type="component" value="Unassembled WGS sequence"/>
</dbReference>
<dbReference type="PANTHER" id="PTHR43272:SF33">
    <property type="entry name" value="AMP-BINDING DOMAIN-CONTAINING PROTEIN-RELATED"/>
    <property type="match status" value="1"/>
</dbReference>
<organism evidence="4 5">
    <name type="scientific">Gilvirhabdus luticola</name>
    <dbReference type="NCBI Taxonomy" id="3079858"/>
    <lineage>
        <taxon>Bacteria</taxon>
        <taxon>Pseudomonadati</taxon>
        <taxon>Bacteroidota</taxon>
        <taxon>Flavobacteriia</taxon>
        <taxon>Flavobacteriales</taxon>
        <taxon>Flavobacteriaceae</taxon>
        <taxon>Gilvirhabdus</taxon>
    </lineage>
</organism>
<dbReference type="RefSeq" id="WP_316662420.1">
    <property type="nucleotide sequence ID" value="NZ_JAWHTF010000005.1"/>
</dbReference>
<evidence type="ECO:0000256" key="2">
    <source>
        <dbReference type="ARBA" id="ARBA00022840"/>
    </source>
</evidence>
<feature type="domain" description="AMP-dependent synthetase/ligase" evidence="3">
    <location>
        <begin position="16"/>
        <end position="383"/>
    </location>
</feature>
<evidence type="ECO:0000259" key="3">
    <source>
        <dbReference type="Pfam" id="PF00501"/>
    </source>
</evidence>
<reference evidence="4 5" key="1">
    <citation type="submission" date="2023-10" db="EMBL/GenBank/DDBJ databases">
        <title>Marimonas sp. nov. isolated from tidal mud flat.</title>
        <authorList>
            <person name="Jaincy N.J."/>
            <person name="Srinivasan S."/>
            <person name="Lee S.-S."/>
        </authorList>
    </citation>
    <scope>NUCLEOTIDE SEQUENCE [LARGE SCALE GENOMIC DNA]</scope>
    <source>
        <strain evidence="4 5">MJ-SS3</strain>
    </source>
</reference>
<name>A0ABU3U7M6_9FLAO</name>
<dbReference type="InterPro" id="IPR020845">
    <property type="entry name" value="AMP-binding_CS"/>
</dbReference>
<sequence>MQKFNSPLEAFLYWEANTPKRIFLNQPVNGELISYSFAKAGEEIRKMAYALQSFNFPKNSHIALISKNCAHWIMSDLAIMMAGHVSVPIYPTLNADGINQILVHSNSKAIIIGKLDNYKSQKSGIPDIPKISVSLYGVKEERTWEDIVLKGKRLEQFEIQKPNDLITIIYTSGTTGNPKGVMHNVNNFMVTVNTGISMFSLPNQIRLFSYLPLAHVAERLLTGAVGIVTGSEFYFPESLETFASDLEGCQPYLFFAVPRIWTKFQEKILSNIPQKKLNVLLSIPVVNNLIKKKLKQKLGLSNAKIIVSGAAPLSASLIKWYQRIGVTILQGYGMTEDCIISHANLPHANRIGTVGKAAPGAKIKLSPEGEICIKNNCLMLGYYKAPEITDSVFDEEGYFKTGDVGEYDHDGFLTITGRVKDKFKTDKGKYISPAPLELAMSKNTDIEQICIVGTGIPQPIALITLSELGRAKSKEDLCTGLIETVYQVNPSFEKHEKIEKVVIMKEDWNVDNGLTTPTLKVKRNAIERIHQPYYKKWFEMEDKVIIE</sequence>
<keyword evidence="1" id="KW-0547">Nucleotide-binding</keyword>
<evidence type="ECO:0000313" key="5">
    <source>
        <dbReference type="Proteomes" id="UP001268651"/>
    </source>
</evidence>
<comment type="caution">
    <text evidence="4">The sequence shown here is derived from an EMBL/GenBank/DDBJ whole genome shotgun (WGS) entry which is preliminary data.</text>
</comment>
<gene>
    <name evidence="4" type="ORF">RXV94_09515</name>
</gene>
<evidence type="ECO:0000256" key="1">
    <source>
        <dbReference type="ARBA" id="ARBA00022741"/>
    </source>
</evidence>
<dbReference type="InterPro" id="IPR042099">
    <property type="entry name" value="ANL_N_sf"/>
</dbReference>
<proteinExistence type="predicted"/>
<keyword evidence="5" id="KW-1185">Reference proteome</keyword>
<dbReference type="PANTHER" id="PTHR43272">
    <property type="entry name" value="LONG-CHAIN-FATTY-ACID--COA LIGASE"/>
    <property type="match status" value="1"/>
</dbReference>
<dbReference type="SUPFAM" id="SSF56801">
    <property type="entry name" value="Acetyl-CoA synthetase-like"/>
    <property type="match status" value="1"/>
</dbReference>
<dbReference type="InterPro" id="IPR000873">
    <property type="entry name" value="AMP-dep_synth/lig_dom"/>
</dbReference>
<evidence type="ECO:0000313" key="4">
    <source>
        <dbReference type="EMBL" id="MDU8886396.1"/>
    </source>
</evidence>
<dbReference type="PROSITE" id="PS00455">
    <property type="entry name" value="AMP_BINDING"/>
    <property type="match status" value="1"/>
</dbReference>
<dbReference type="Gene3D" id="3.40.50.12780">
    <property type="entry name" value="N-terminal domain of ligase-like"/>
    <property type="match status" value="1"/>
</dbReference>
<accession>A0ABU3U7M6</accession>
<dbReference type="Pfam" id="PF23562">
    <property type="entry name" value="AMP-binding_C_3"/>
    <property type="match status" value="1"/>
</dbReference>
<dbReference type="EMBL" id="JAWHTF010000005">
    <property type="protein sequence ID" value="MDU8886396.1"/>
    <property type="molecule type" value="Genomic_DNA"/>
</dbReference>